<accession>A0A5Q0BIN2</accession>
<feature type="signal peptide" evidence="1">
    <location>
        <begin position="1"/>
        <end position="18"/>
    </location>
</feature>
<dbReference type="GO" id="GO:0016787">
    <property type="term" value="F:hydrolase activity"/>
    <property type="evidence" value="ECO:0007669"/>
    <property type="project" value="UniProtKB-KW"/>
</dbReference>
<organism evidence="3 4">
    <name type="scientific">Candidatus Methylospira mobilis</name>
    <dbReference type="NCBI Taxonomy" id="1808979"/>
    <lineage>
        <taxon>Bacteria</taxon>
        <taxon>Pseudomonadati</taxon>
        <taxon>Pseudomonadota</taxon>
        <taxon>Gammaproteobacteria</taxon>
        <taxon>Methylococcales</taxon>
        <taxon>Methylococcaceae</taxon>
        <taxon>Candidatus Methylospira</taxon>
    </lineage>
</organism>
<dbReference type="PANTHER" id="PTHR22946">
    <property type="entry name" value="DIENELACTONE HYDROLASE DOMAIN-CONTAINING PROTEIN-RELATED"/>
    <property type="match status" value="1"/>
</dbReference>
<sequence length="262" mass="28675">MKRFLILLLLLFSPPLHAALHERVVDYRAGNVLLKGYLVWDDAYGTKQPAVLVVHEWWGLNDYARERARMLAGLGYTALAVDMYGEGKSTEHASDASGFMNNVLEHADVARERFLAAKALLERQPMVDASKKTAAIGYCFGGATVLNMARQGVDLAAVASFHGNLVTRTPAQPGAVKARVLVLNGADDSFITQDSIRAFEQEMQHAGADYRFINYPGAVHGFTNPDADRLGKANNMPLAYNAAADKASWEAMKQLFNGVFGR</sequence>
<evidence type="ECO:0000313" key="3">
    <source>
        <dbReference type="EMBL" id="QFY43680.1"/>
    </source>
</evidence>
<name>A0A5Q0BIN2_9GAMM</name>
<dbReference type="OrthoDB" id="9787933at2"/>
<dbReference type="SUPFAM" id="SSF53474">
    <property type="entry name" value="alpha/beta-Hydrolases"/>
    <property type="match status" value="1"/>
</dbReference>
<proteinExistence type="predicted"/>
<reference evidence="3 4" key="1">
    <citation type="submission" date="2019-09" db="EMBL/GenBank/DDBJ databases">
        <title>Ecophysiology of the spiral-shaped methanotroph Methylospira mobilis as revealed by the complete genome sequence.</title>
        <authorList>
            <person name="Oshkin I.Y."/>
            <person name="Dedysh S.N."/>
            <person name="Miroshnikov K."/>
            <person name="Danilova O.V."/>
            <person name="Hakobyan A."/>
            <person name="Liesack W."/>
        </authorList>
    </citation>
    <scope>NUCLEOTIDE SEQUENCE [LARGE SCALE GENOMIC DNA]</scope>
    <source>
        <strain evidence="3 4">Shm1</strain>
    </source>
</reference>
<evidence type="ECO:0000313" key="4">
    <source>
        <dbReference type="Proteomes" id="UP000325755"/>
    </source>
</evidence>
<protein>
    <submittedName>
        <fullName evidence="3">Dienelactone hydrolase family protein</fullName>
    </submittedName>
</protein>
<dbReference type="PANTHER" id="PTHR22946:SF0">
    <property type="entry name" value="DIENELACTONE HYDROLASE DOMAIN-CONTAINING PROTEIN"/>
    <property type="match status" value="1"/>
</dbReference>
<gene>
    <name evidence="3" type="ORF">F6R98_14465</name>
</gene>
<dbReference type="InterPro" id="IPR002925">
    <property type="entry name" value="Dienelactn_hydro"/>
</dbReference>
<dbReference type="InParanoid" id="A0A5Q0BIN2"/>
<keyword evidence="4" id="KW-1185">Reference proteome</keyword>
<dbReference type="AlphaFoldDB" id="A0A5Q0BIN2"/>
<dbReference type="EMBL" id="CP044205">
    <property type="protein sequence ID" value="QFY43680.1"/>
    <property type="molecule type" value="Genomic_DNA"/>
</dbReference>
<dbReference type="InterPro" id="IPR029058">
    <property type="entry name" value="AB_hydrolase_fold"/>
</dbReference>
<dbReference type="Gene3D" id="3.40.50.1820">
    <property type="entry name" value="alpha/beta hydrolase"/>
    <property type="match status" value="1"/>
</dbReference>
<dbReference type="KEGG" id="mmob:F6R98_14465"/>
<keyword evidence="3" id="KW-0378">Hydrolase</keyword>
<dbReference type="RefSeq" id="WP_153249662.1">
    <property type="nucleotide sequence ID" value="NZ_CP044205.1"/>
</dbReference>
<dbReference type="InterPro" id="IPR050261">
    <property type="entry name" value="FrsA_esterase"/>
</dbReference>
<dbReference type="Proteomes" id="UP000325755">
    <property type="component" value="Chromosome"/>
</dbReference>
<feature type="domain" description="Dienelactone hydrolase" evidence="2">
    <location>
        <begin position="35"/>
        <end position="258"/>
    </location>
</feature>
<dbReference type="Pfam" id="PF01738">
    <property type="entry name" value="DLH"/>
    <property type="match status" value="1"/>
</dbReference>
<feature type="chain" id="PRO_5024798313" evidence="1">
    <location>
        <begin position="19"/>
        <end position="262"/>
    </location>
</feature>
<evidence type="ECO:0000256" key="1">
    <source>
        <dbReference type="SAM" id="SignalP"/>
    </source>
</evidence>
<keyword evidence="1" id="KW-0732">Signal</keyword>
<evidence type="ECO:0000259" key="2">
    <source>
        <dbReference type="Pfam" id="PF01738"/>
    </source>
</evidence>